<dbReference type="Gene3D" id="3.30.40.10">
    <property type="entry name" value="Zinc/RING finger domain, C3HC4 (zinc finger)"/>
    <property type="match status" value="1"/>
</dbReference>
<feature type="compositionally biased region" description="Polar residues" evidence="1">
    <location>
        <begin position="1293"/>
        <end position="1306"/>
    </location>
</feature>
<feature type="compositionally biased region" description="Polar residues" evidence="1">
    <location>
        <begin position="721"/>
        <end position="732"/>
    </location>
</feature>
<accession>A0A0G4HVQ2</accession>
<feature type="compositionally biased region" description="Pro residues" evidence="1">
    <location>
        <begin position="1062"/>
        <end position="1073"/>
    </location>
</feature>
<dbReference type="PROSITE" id="PS51382">
    <property type="entry name" value="SPX"/>
    <property type="match status" value="1"/>
</dbReference>
<feature type="region of interest" description="Disordered" evidence="1">
    <location>
        <begin position="898"/>
        <end position="971"/>
    </location>
</feature>
<feature type="compositionally biased region" description="Basic and acidic residues" evidence="1">
    <location>
        <begin position="447"/>
        <end position="459"/>
    </location>
</feature>
<feature type="compositionally biased region" description="Basic and acidic residues" evidence="1">
    <location>
        <begin position="664"/>
        <end position="678"/>
    </location>
</feature>
<evidence type="ECO:0000313" key="3">
    <source>
        <dbReference type="EMBL" id="CEM48549.1"/>
    </source>
</evidence>
<feature type="compositionally biased region" description="Acidic residues" evidence="1">
    <location>
        <begin position="1391"/>
        <end position="1401"/>
    </location>
</feature>
<protein>
    <recommendedName>
        <fullName evidence="2">SPX domain-containing protein</fullName>
    </recommendedName>
</protein>
<feature type="compositionally biased region" description="Basic and acidic residues" evidence="1">
    <location>
        <begin position="1122"/>
        <end position="1135"/>
    </location>
</feature>
<dbReference type="SUPFAM" id="SSF57850">
    <property type="entry name" value="RING/U-box"/>
    <property type="match status" value="1"/>
</dbReference>
<feature type="compositionally biased region" description="Basic and acidic residues" evidence="1">
    <location>
        <begin position="1428"/>
        <end position="1442"/>
    </location>
</feature>
<dbReference type="InterPro" id="IPR031142">
    <property type="entry name" value="SPX_prot"/>
</dbReference>
<dbReference type="VEuPathDB" id="CryptoDB:Cvel_8891"/>
<dbReference type="PANTHER" id="PTHR45978:SF7">
    <property type="entry name" value="SPX DOMAIN-CONTAINING PROTEIN 4"/>
    <property type="match status" value="1"/>
</dbReference>
<feature type="compositionally biased region" description="Pro residues" evidence="1">
    <location>
        <begin position="1182"/>
        <end position="1193"/>
    </location>
</feature>
<feature type="compositionally biased region" description="Polar residues" evidence="1">
    <location>
        <begin position="520"/>
        <end position="531"/>
    </location>
</feature>
<feature type="region of interest" description="Disordered" evidence="1">
    <location>
        <begin position="627"/>
        <end position="771"/>
    </location>
</feature>
<feature type="compositionally biased region" description="Basic and acidic residues" evidence="1">
    <location>
        <begin position="904"/>
        <end position="920"/>
    </location>
</feature>
<feature type="compositionally biased region" description="Basic and acidic residues" evidence="1">
    <location>
        <begin position="1010"/>
        <end position="1021"/>
    </location>
</feature>
<evidence type="ECO:0000259" key="2">
    <source>
        <dbReference type="PROSITE" id="PS51382"/>
    </source>
</evidence>
<evidence type="ECO:0000256" key="1">
    <source>
        <dbReference type="SAM" id="MobiDB-lite"/>
    </source>
</evidence>
<feature type="region of interest" description="Disordered" evidence="1">
    <location>
        <begin position="998"/>
        <end position="1358"/>
    </location>
</feature>
<feature type="compositionally biased region" description="Polar residues" evidence="1">
    <location>
        <begin position="1472"/>
        <end position="1481"/>
    </location>
</feature>
<dbReference type="CDD" id="cd14447">
    <property type="entry name" value="SPX"/>
    <property type="match status" value="1"/>
</dbReference>
<feature type="region of interest" description="Disordered" evidence="1">
    <location>
        <begin position="783"/>
        <end position="824"/>
    </location>
</feature>
<feature type="compositionally biased region" description="Basic and acidic residues" evidence="1">
    <location>
        <begin position="502"/>
        <end position="512"/>
    </location>
</feature>
<feature type="compositionally biased region" description="Low complexity" evidence="1">
    <location>
        <begin position="1051"/>
        <end position="1061"/>
    </location>
</feature>
<dbReference type="PANTHER" id="PTHR45978">
    <property type="entry name" value="SPX DOMAIN-CONTAINING PROTEIN 3"/>
    <property type="match status" value="1"/>
</dbReference>
<feature type="compositionally biased region" description="Low complexity" evidence="1">
    <location>
        <begin position="648"/>
        <end position="662"/>
    </location>
</feature>
<organism evidence="3">
    <name type="scientific">Chromera velia CCMP2878</name>
    <dbReference type="NCBI Taxonomy" id="1169474"/>
    <lineage>
        <taxon>Eukaryota</taxon>
        <taxon>Sar</taxon>
        <taxon>Alveolata</taxon>
        <taxon>Colpodellida</taxon>
        <taxon>Chromeraceae</taxon>
        <taxon>Chromera</taxon>
    </lineage>
</organism>
<name>A0A0G4HVQ2_9ALVE</name>
<dbReference type="CDD" id="cd16449">
    <property type="entry name" value="RING-HC"/>
    <property type="match status" value="1"/>
</dbReference>
<feature type="compositionally biased region" description="Low complexity" evidence="1">
    <location>
        <begin position="1321"/>
        <end position="1332"/>
    </location>
</feature>
<sequence>MKFGKSIRQEARGNRGKNFVNYKALKKRIRHIADLEKQGPQSASSVEEAQKAFVAALWKELDRVEETFVDWRRQLIVAVGHVHSQLTALLPVLHELRQSTVVSLETCKDTFSSGVRRESHSGEDGQASFGKAEEAQSRGGDVQTERAGERSAVSLEAVLLHLQENFQSQEGRAFVFEFVKTAQSLDRLRSFVVWNSLAVMKIIKKWRKMTKRHGEVSGTVTPTAFLSQRSFWSSKDVQELICLMDAIADEAASQLTGQPRSRERFECGRCWGPLRDPVPLLCTHQICSSCLAAAQEEQKQKEMQLTGEGSAAGEGGSSSSPAPSAVAVPVPACATTSNHSDDFPCPLCSDLIGPGERRCGETDGIVVRFLQSHCGPLPLTNSSLLGEILGLPQKRNAKGKGVSSDEESAGARRAAKTPSGSGSGDAGGADAEPWEAWGDEPEEVAESAERQRRDEERDFVVPFTGGRCAAPPSQSLPRSQSEISQVGVLSSPPPPLGVVSTEVKRASGEKGETVLLAQPTKANAQVASTETEGWDDDPVPGEQVQKMGEGRGGVGSTQAKARILGHDNRGKETPSLLTGVLHFLGGGTHRNNPQDEHPPLPTDAPSRLSPTFLESLSRALKVIEGLPIKSPSPSLLHHGGGDGRTGTPSLSSSGAAPLPLASRGEARLRGGVEEESRSRPSRHIAYSPLRPDSPPAEGTIPERERPLGPGPESRFGIPLTSEKSVVNSSIRTDASAPPPHLSTPSSDVFSRRPPSGLLEPPPPGFDSLPLHLHHASVEAELSKRRIQGEVGGSNADDELLLQQRPLLHRPPPASSSLSASSAEDVVVSACPHQPYLSPSPIGTALGTSQGRSQSLASSLMDEIYRLMPACAVGAGDAQETVEVLSAVRDSLVELRRRQQNSAAAERERSSQQQVHAERDSAGALGFPHSHQKRHLLGLRPDPSPTEGRGEQTLDRLPPSLTPPGLVLGPSQKSLGVFSNSAAERPATAPIRENLNLFFPGGASESSPTRWLDETRKQEEVALRNSASWDRSISKSLLSERASAQTDPQQQGGSPPTRKGSTGPPPSSSRPPPGFEDFRAGWSGVIPVGECSPRAPPPNHSVPSVRSLSDVSTRPLHLPLALQEKEKNENKDKFRELGGSSYSLHPPPTQEPVLFDPTFPLAAASNPNAPPRPKWTRGGISEPSPPSVFSPFPSPSTHTHVHLDTDTRVGGPTTSGHCVTAQQFMAASATGPLSERGASSSAHSPDQHLRSPRDQSVSLPTCNKQALMPRPQIPPKQSPQTAPLLPYSTVKPAPSTSPRFVRRSSQADLKAPPGAPTSLTTAAPSSIASCSSAYGGGGGGVNAAPGPPLTFSASASAAAADAALWGPPGAELQQYKHQVGASQSIPKIQAAEGEEMDGDELIGEVWGDSRNGHSNTISASQQQQQQEVASRDAGGRREKHDNLHPPSRSGSGSTGGGRGLPLRGMNGEGWGQTEGSSSFSLSRQRECFGGASGPASAPGTDHPILVRPSFPSVHTQSHNRDRGKGGGTRRLLSGGEGGMGRGKIGGKGL</sequence>
<dbReference type="GO" id="GO:0016036">
    <property type="term" value="P:cellular response to phosphate starvation"/>
    <property type="evidence" value="ECO:0007669"/>
    <property type="project" value="InterPro"/>
</dbReference>
<feature type="compositionally biased region" description="Polar residues" evidence="1">
    <location>
        <begin position="1253"/>
        <end position="1263"/>
    </location>
</feature>
<feature type="compositionally biased region" description="Low complexity" evidence="1">
    <location>
        <begin position="317"/>
        <end position="326"/>
    </location>
</feature>
<feature type="region of interest" description="Disordered" evidence="1">
    <location>
        <begin position="1374"/>
        <end position="1548"/>
    </location>
</feature>
<reference evidence="3" key="1">
    <citation type="submission" date="2014-11" db="EMBL/GenBank/DDBJ databases">
        <authorList>
            <person name="Otto D Thomas"/>
            <person name="Naeem Raeece"/>
        </authorList>
    </citation>
    <scope>NUCLEOTIDE SEQUENCE</scope>
</reference>
<feature type="region of interest" description="Disordered" evidence="1">
    <location>
        <begin position="301"/>
        <end position="326"/>
    </location>
</feature>
<dbReference type="InterPro" id="IPR004331">
    <property type="entry name" value="SPX_dom"/>
</dbReference>
<feature type="region of interest" description="Disordered" evidence="1">
    <location>
        <begin position="395"/>
        <end position="558"/>
    </location>
</feature>
<feature type="compositionally biased region" description="Polar residues" evidence="1">
    <location>
        <begin position="472"/>
        <end position="483"/>
    </location>
</feature>
<gene>
    <name evidence="3" type="ORF">Cvel_8891</name>
</gene>
<dbReference type="EMBL" id="CDMZ01004068">
    <property type="protein sequence ID" value="CEM48549.1"/>
    <property type="molecule type" value="Genomic_DNA"/>
</dbReference>
<feature type="region of interest" description="Disordered" evidence="1">
    <location>
        <begin position="581"/>
        <end position="612"/>
    </location>
</feature>
<feature type="compositionally biased region" description="Polar residues" evidence="1">
    <location>
        <begin position="1211"/>
        <end position="1224"/>
    </location>
</feature>
<feature type="region of interest" description="Disordered" evidence="1">
    <location>
        <begin position="113"/>
        <end position="146"/>
    </location>
</feature>
<feature type="domain" description="SPX" evidence="2">
    <location>
        <begin position="1"/>
        <end position="220"/>
    </location>
</feature>
<feature type="compositionally biased region" description="Gly residues" evidence="1">
    <location>
        <begin position="1533"/>
        <end position="1548"/>
    </location>
</feature>
<feature type="compositionally biased region" description="Acidic residues" evidence="1">
    <location>
        <begin position="437"/>
        <end position="446"/>
    </location>
</feature>
<feature type="compositionally biased region" description="Polar residues" evidence="1">
    <location>
        <begin position="1024"/>
        <end position="1050"/>
    </location>
</feature>
<dbReference type="InterPro" id="IPR013083">
    <property type="entry name" value="Znf_RING/FYVE/PHD"/>
</dbReference>
<proteinExistence type="predicted"/>
<feature type="compositionally biased region" description="Polar residues" evidence="1">
    <location>
        <begin position="1100"/>
        <end position="1111"/>
    </location>
</feature>